<dbReference type="InterPro" id="IPR015943">
    <property type="entry name" value="WD40/YVTN_repeat-like_dom_sf"/>
</dbReference>
<proteinExistence type="predicted"/>
<gene>
    <name evidence="1" type="ORF">FTUN_8979</name>
</gene>
<sequence length="561" mass="56330">MSFRYLSWARQRLSGSRPAFAPRNSRHCGAHRPLPNCQWVALAVEELETREVPASVSLGLTGFNGDVIYGSGEASVPAGTTTTMDGGSVLGGAGANLPILGDSGLGPGPLPDANGLPASLTFTSAANPLVSFTLQPYTAANDLQLADPTTYPTAAATATATLTSPTAGIATLHILAASANGPTINTIVLNFSDGSMTTLSNQTVPDWTDNTGEVAITNLARITQSGNASDTLGTLTEIDIPLSAGDQAKTLDSVTFTNDTLGSSTTNIFAISADLAPTVTSPPPGPAPAPAVAAVDVAFTLAGQQVTEIVSANGVLTEYNPSGSFQLATDILSAGVAFGPQGKVLVVVDSTGTLTQYDAGGAHALAGGVRGASVAITPDGAEVLLVTMQTGAFFQYDASGAHELATGVLSTSLTFGPQGEVLAVVDSTGTLTQYDAGGAHVLAGGVSSVGVAFGPQGEVLEVIDVTGQLTQYDPSGTHVLAASVDNVAVAFGPSGESLAVVDSSGTLTLYDAFGAHLIATGVRSANLSFVPKGPVLLVVTQTGSCIQYDDSGTYVLTEGLA</sequence>
<keyword evidence="2" id="KW-1185">Reference proteome</keyword>
<dbReference type="SUPFAM" id="SSF63829">
    <property type="entry name" value="Calcium-dependent phosphotriesterase"/>
    <property type="match status" value="1"/>
</dbReference>
<keyword evidence="1" id="KW-0614">Plasmid</keyword>
<dbReference type="EMBL" id="CP053453">
    <property type="protein sequence ID" value="QJX01335.1"/>
    <property type="molecule type" value="Genomic_DNA"/>
</dbReference>
<protein>
    <submittedName>
        <fullName evidence="1">Cadherin-like domain-containing protein</fullName>
    </submittedName>
</protein>
<accession>A0A6M5Z6L8</accession>
<organism evidence="1 2">
    <name type="scientific">Frigoriglobus tundricola</name>
    <dbReference type="NCBI Taxonomy" id="2774151"/>
    <lineage>
        <taxon>Bacteria</taxon>
        <taxon>Pseudomonadati</taxon>
        <taxon>Planctomycetota</taxon>
        <taxon>Planctomycetia</taxon>
        <taxon>Gemmatales</taxon>
        <taxon>Gemmataceae</taxon>
        <taxon>Frigoriglobus</taxon>
    </lineage>
</organism>
<dbReference type="KEGG" id="ftj:FTUN_8979"/>
<evidence type="ECO:0000313" key="1">
    <source>
        <dbReference type="EMBL" id="QJX01335.1"/>
    </source>
</evidence>
<name>A0A6M5Z6L8_9BACT</name>
<geneLocation type="plasmid" evidence="2">
    <name>ppl17-1</name>
</geneLocation>
<dbReference type="Proteomes" id="UP000503447">
    <property type="component" value="Plasmid pPL17-1"/>
</dbReference>
<dbReference type="Gene3D" id="2.130.10.10">
    <property type="entry name" value="YVTN repeat-like/Quinoprotein amine dehydrogenase"/>
    <property type="match status" value="1"/>
</dbReference>
<reference evidence="1 2" key="1">
    <citation type="submission" date="2020-05" db="EMBL/GenBank/DDBJ databases">
        <title>Frigoriglobus tundricola gen. nov., sp. nov., a psychrotolerant cellulolytic planctomycete of the family Gemmataceae with two divergent copies of 16S rRNA gene.</title>
        <authorList>
            <person name="Kulichevskaya I.S."/>
            <person name="Ivanova A.A."/>
            <person name="Naumoff D.G."/>
            <person name="Beletsky A.V."/>
            <person name="Rijpstra W.I.C."/>
            <person name="Sinninghe Damste J.S."/>
            <person name="Mardanov A.V."/>
            <person name="Ravin N.V."/>
            <person name="Dedysh S.N."/>
        </authorList>
    </citation>
    <scope>NUCLEOTIDE SEQUENCE [LARGE SCALE GENOMIC DNA]</scope>
    <source>
        <strain evidence="1 2">PL17</strain>
        <plasmid evidence="2">ppl17-1</plasmid>
    </source>
</reference>
<dbReference type="AlphaFoldDB" id="A0A6M5Z6L8"/>
<evidence type="ECO:0000313" key="2">
    <source>
        <dbReference type="Proteomes" id="UP000503447"/>
    </source>
</evidence>